<dbReference type="EMBL" id="BAABME010007856">
    <property type="protein sequence ID" value="GAA0171861.1"/>
    <property type="molecule type" value="Genomic_DNA"/>
</dbReference>
<feature type="region of interest" description="Disordered" evidence="1">
    <location>
        <begin position="82"/>
        <end position="147"/>
    </location>
</feature>
<evidence type="ECO:0000313" key="3">
    <source>
        <dbReference type="Proteomes" id="UP001454036"/>
    </source>
</evidence>
<feature type="region of interest" description="Disordered" evidence="1">
    <location>
        <begin position="23"/>
        <end position="69"/>
    </location>
</feature>
<protein>
    <submittedName>
        <fullName evidence="2">Uncharacterized protein</fullName>
    </submittedName>
</protein>
<evidence type="ECO:0000256" key="1">
    <source>
        <dbReference type="SAM" id="MobiDB-lite"/>
    </source>
</evidence>
<sequence length="147" mass="16011">MAKHMQCQEESLSHMAEKILDHEYRMKATEASLTTTPPQEAPNASKEAPESPLTPSYQASSTSQGPAAKAVKIPFRVKQLQGRAANKGNGTSTAAVTSYKAKYDEKRPMKASEKKDAHTITSKSPSSLLRVREQREGSTLEIAKASH</sequence>
<comment type="caution">
    <text evidence="2">The sequence shown here is derived from an EMBL/GenBank/DDBJ whole genome shotgun (WGS) entry which is preliminary data.</text>
</comment>
<keyword evidence="3" id="KW-1185">Reference proteome</keyword>
<organism evidence="2 3">
    <name type="scientific">Lithospermum erythrorhizon</name>
    <name type="common">Purple gromwell</name>
    <name type="synonym">Lithospermum officinale var. erythrorhizon</name>
    <dbReference type="NCBI Taxonomy" id="34254"/>
    <lineage>
        <taxon>Eukaryota</taxon>
        <taxon>Viridiplantae</taxon>
        <taxon>Streptophyta</taxon>
        <taxon>Embryophyta</taxon>
        <taxon>Tracheophyta</taxon>
        <taxon>Spermatophyta</taxon>
        <taxon>Magnoliopsida</taxon>
        <taxon>eudicotyledons</taxon>
        <taxon>Gunneridae</taxon>
        <taxon>Pentapetalae</taxon>
        <taxon>asterids</taxon>
        <taxon>lamiids</taxon>
        <taxon>Boraginales</taxon>
        <taxon>Boraginaceae</taxon>
        <taxon>Boraginoideae</taxon>
        <taxon>Lithospermeae</taxon>
        <taxon>Lithospermum</taxon>
    </lineage>
</organism>
<proteinExistence type="predicted"/>
<dbReference type="Proteomes" id="UP001454036">
    <property type="component" value="Unassembled WGS sequence"/>
</dbReference>
<dbReference type="AlphaFoldDB" id="A0AAV3R9H2"/>
<feature type="compositionally biased region" description="Basic and acidic residues" evidence="1">
    <location>
        <begin position="101"/>
        <end position="118"/>
    </location>
</feature>
<reference evidence="2 3" key="1">
    <citation type="submission" date="2024-01" db="EMBL/GenBank/DDBJ databases">
        <title>The complete chloroplast genome sequence of Lithospermum erythrorhizon: insights into the phylogenetic relationship among Boraginaceae species and the maternal lineages of purple gromwells.</title>
        <authorList>
            <person name="Okada T."/>
            <person name="Watanabe K."/>
        </authorList>
    </citation>
    <scope>NUCLEOTIDE SEQUENCE [LARGE SCALE GENOMIC DNA]</scope>
</reference>
<name>A0AAV3R9H2_LITER</name>
<gene>
    <name evidence="2" type="ORF">LIER_25799</name>
</gene>
<accession>A0AAV3R9H2</accession>
<feature type="compositionally biased region" description="Polar residues" evidence="1">
    <location>
        <begin position="53"/>
        <end position="65"/>
    </location>
</feature>
<evidence type="ECO:0000313" key="2">
    <source>
        <dbReference type="EMBL" id="GAA0171861.1"/>
    </source>
</evidence>